<dbReference type="EMBL" id="LXQA011439795">
    <property type="protein sequence ID" value="MCI97311.1"/>
    <property type="molecule type" value="Genomic_DNA"/>
</dbReference>
<dbReference type="Proteomes" id="UP000265520">
    <property type="component" value="Unassembled WGS sequence"/>
</dbReference>
<feature type="non-terminal residue" evidence="1">
    <location>
        <position position="26"/>
    </location>
</feature>
<dbReference type="AlphaFoldDB" id="A0A392WEF2"/>
<sequence>MEGRRDNGKLLEFIELENGFVADFMR</sequence>
<accession>A0A392WEF2</accession>
<protein>
    <submittedName>
        <fullName evidence="1">Uncharacterized protein</fullName>
    </submittedName>
</protein>
<organism evidence="1 2">
    <name type="scientific">Trifolium medium</name>
    <dbReference type="NCBI Taxonomy" id="97028"/>
    <lineage>
        <taxon>Eukaryota</taxon>
        <taxon>Viridiplantae</taxon>
        <taxon>Streptophyta</taxon>
        <taxon>Embryophyta</taxon>
        <taxon>Tracheophyta</taxon>
        <taxon>Spermatophyta</taxon>
        <taxon>Magnoliopsida</taxon>
        <taxon>eudicotyledons</taxon>
        <taxon>Gunneridae</taxon>
        <taxon>Pentapetalae</taxon>
        <taxon>rosids</taxon>
        <taxon>fabids</taxon>
        <taxon>Fabales</taxon>
        <taxon>Fabaceae</taxon>
        <taxon>Papilionoideae</taxon>
        <taxon>50 kb inversion clade</taxon>
        <taxon>NPAAA clade</taxon>
        <taxon>Hologalegina</taxon>
        <taxon>IRL clade</taxon>
        <taxon>Trifolieae</taxon>
        <taxon>Trifolium</taxon>
    </lineage>
</organism>
<evidence type="ECO:0000313" key="2">
    <source>
        <dbReference type="Proteomes" id="UP000265520"/>
    </source>
</evidence>
<name>A0A392WEF2_9FABA</name>
<comment type="caution">
    <text evidence="1">The sequence shown here is derived from an EMBL/GenBank/DDBJ whole genome shotgun (WGS) entry which is preliminary data.</text>
</comment>
<keyword evidence="2" id="KW-1185">Reference proteome</keyword>
<reference evidence="1 2" key="1">
    <citation type="journal article" date="2018" name="Front. Plant Sci.">
        <title>Red Clover (Trifolium pratense) and Zigzag Clover (T. medium) - A Picture of Genomic Similarities and Differences.</title>
        <authorList>
            <person name="Dluhosova J."/>
            <person name="Istvanek J."/>
            <person name="Nedelnik J."/>
            <person name="Repkova J."/>
        </authorList>
    </citation>
    <scope>NUCLEOTIDE SEQUENCE [LARGE SCALE GENOMIC DNA]</scope>
    <source>
        <strain evidence="2">cv. 10/8</strain>
        <tissue evidence="1">Leaf</tissue>
    </source>
</reference>
<evidence type="ECO:0000313" key="1">
    <source>
        <dbReference type="EMBL" id="MCI97311.1"/>
    </source>
</evidence>
<proteinExistence type="predicted"/>